<dbReference type="Gene3D" id="3.40.630.30">
    <property type="match status" value="1"/>
</dbReference>
<proteinExistence type="predicted"/>
<keyword evidence="3" id="KW-1185">Reference proteome</keyword>
<accession>A0A7D5QCF6</accession>
<dbReference type="KEGG" id="halu:HUG12_20305"/>
<dbReference type="GeneID" id="56039854"/>
<dbReference type="Proteomes" id="UP000509626">
    <property type="component" value="Plasmid unnamed1"/>
</dbReference>
<dbReference type="OrthoDB" id="299799at2157"/>
<protein>
    <submittedName>
        <fullName evidence="2">GNAT family N-acetyltransferase</fullName>
    </submittedName>
</protein>
<keyword evidence="2" id="KW-0808">Transferase</keyword>
<dbReference type="InterPro" id="IPR000182">
    <property type="entry name" value="GNAT_dom"/>
</dbReference>
<dbReference type="EMBL" id="CP058580">
    <property type="protein sequence ID" value="QLG64136.1"/>
    <property type="molecule type" value="Genomic_DNA"/>
</dbReference>
<dbReference type="Pfam" id="PF13527">
    <property type="entry name" value="Acetyltransf_9"/>
    <property type="match status" value="1"/>
</dbReference>
<geneLocation type="plasmid" evidence="2 3">
    <name>unnamed1</name>
</geneLocation>
<evidence type="ECO:0000313" key="3">
    <source>
        <dbReference type="Proteomes" id="UP000509626"/>
    </source>
</evidence>
<reference evidence="2 3" key="1">
    <citation type="submission" date="2020-06" db="EMBL/GenBank/DDBJ databases">
        <title>NJ-3-1, isolated from saline soil.</title>
        <authorList>
            <person name="Cui H.L."/>
            <person name="Shi X."/>
        </authorList>
    </citation>
    <scope>NUCLEOTIDE SEQUENCE [LARGE SCALE GENOMIC DNA]</scope>
    <source>
        <strain evidence="2 3">NJ-3-1</strain>
        <plasmid evidence="2 3">unnamed1</plasmid>
    </source>
</reference>
<dbReference type="RefSeq" id="WP_179270719.1">
    <property type="nucleotide sequence ID" value="NZ_CP058580.1"/>
</dbReference>
<feature type="domain" description="N-acetyltransferase" evidence="1">
    <location>
        <begin position="8"/>
        <end position="156"/>
    </location>
</feature>
<dbReference type="CDD" id="cd04301">
    <property type="entry name" value="NAT_SF"/>
    <property type="match status" value="1"/>
</dbReference>
<name>A0A7D5QCF6_9EURY</name>
<evidence type="ECO:0000313" key="2">
    <source>
        <dbReference type="EMBL" id="QLG64136.1"/>
    </source>
</evidence>
<gene>
    <name evidence="2" type="ORF">HUG12_20305</name>
</gene>
<keyword evidence="2" id="KW-0614">Plasmid</keyword>
<organism evidence="2 3">
    <name type="scientific">Halorarum salinum</name>
    <dbReference type="NCBI Taxonomy" id="2743089"/>
    <lineage>
        <taxon>Archaea</taxon>
        <taxon>Methanobacteriati</taxon>
        <taxon>Methanobacteriota</taxon>
        <taxon>Stenosarchaea group</taxon>
        <taxon>Halobacteria</taxon>
        <taxon>Halobacteriales</taxon>
        <taxon>Haloferacaceae</taxon>
        <taxon>Halorarum</taxon>
    </lineage>
</organism>
<sequence>MTDSEDQYQLRWFNPDDLAGFLDMYDEAFGGGSEAWFDWKYRETPYVSHVPVLVADAGGELAGARPQVPFRMRAGGEETLALRFGDTMVHPDHRRRGVFSRLTGRALDHYRDMAPRFCFNCPNDLSRPGFLKAGGEEVATLPSYYRIQDPAALAGDREGALGRLAGSVAGPVARAYARRCDRRASVPDDARVLRHADVPVGLLSRLYGRAVPAGVHAVRDEAFLEWRYRNPMWDYTVYSAEVAGETAAALVTGTATEGGVTTANLVDVYPLAGGRDRRAGLRALLSGVLPELSDADIVAHSGDTIPPSLLRERGFLPDTAPPLSAVASPTGLVAYDLGGPDETPWSAGGVSLRDPNGWALSYAELDAR</sequence>
<dbReference type="AlphaFoldDB" id="A0A7D5QCF6"/>
<evidence type="ECO:0000259" key="1">
    <source>
        <dbReference type="PROSITE" id="PS51186"/>
    </source>
</evidence>
<dbReference type="InterPro" id="IPR016181">
    <property type="entry name" value="Acyl_CoA_acyltransferase"/>
</dbReference>
<dbReference type="GO" id="GO:0016747">
    <property type="term" value="F:acyltransferase activity, transferring groups other than amino-acyl groups"/>
    <property type="evidence" value="ECO:0007669"/>
    <property type="project" value="InterPro"/>
</dbReference>
<dbReference type="PROSITE" id="PS51186">
    <property type="entry name" value="GNAT"/>
    <property type="match status" value="1"/>
</dbReference>
<dbReference type="SUPFAM" id="SSF55729">
    <property type="entry name" value="Acyl-CoA N-acyltransferases (Nat)"/>
    <property type="match status" value="1"/>
</dbReference>